<proteinExistence type="predicted"/>
<dbReference type="EMBL" id="KZ303496">
    <property type="protein sequence ID" value="PIA17103.1"/>
    <property type="molecule type" value="Genomic_DNA"/>
</dbReference>
<reference evidence="1 2" key="1">
    <citation type="journal article" date="2015" name="Genome Biol. Evol.">
        <title>Phylogenomic analyses indicate that early fungi evolved digesting cell walls of algal ancestors of land plants.</title>
        <authorList>
            <person name="Chang Y."/>
            <person name="Wang S."/>
            <person name="Sekimoto S."/>
            <person name="Aerts A.L."/>
            <person name="Choi C."/>
            <person name="Clum A."/>
            <person name="LaButti K.M."/>
            <person name="Lindquist E.A."/>
            <person name="Yee Ngan C."/>
            <person name="Ohm R.A."/>
            <person name="Salamov A.A."/>
            <person name="Grigoriev I.V."/>
            <person name="Spatafora J.W."/>
            <person name="Berbee M.L."/>
        </authorList>
    </citation>
    <scope>NUCLEOTIDE SEQUENCE [LARGE SCALE GENOMIC DNA]</scope>
    <source>
        <strain evidence="1 2">NRRL 1564</strain>
    </source>
</reference>
<name>A0A2G5BDL8_COERN</name>
<sequence length="404" mass="44651">MIEQIAVADHALLELVRIQEAMSQDSFGQHSESDVISMVTLARALLSLIYVLAGSPGIERIAMEKILRIILLRTPAADTMPFSDAISETFAIADSESSNNNMLRSAANGSTESSSLQQLSKLLDGHLLPGTGSIVSEKQGKKNLELAQQLLWQNAVRPIPRYPRSGMLHNYDHVDDAWSFEKPKKQSTASNSSTNKMQTSDNPLLVFTLLVLAQNIPSGSTALGQLLEEYYIDSIPSMSPSLLDERLSSGRLQLGTVEMELLQDIRQNRDLELVVLEMLGDSASSAVIKPLISALLVALVVFWNGALGEPTTKRQEDLTFTIRLVTHVANAYGGHDPRSHTLARTFASISGKDLAQILYQCVWRWVVHQMPSAEDESLKTFRHIMRRNIIRTAPLFGISYPFPT</sequence>
<dbReference type="AlphaFoldDB" id="A0A2G5BDL8"/>
<dbReference type="Proteomes" id="UP000242474">
    <property type="component" value="Unassembled WGS sequence"/>
</dbReference>
<dbReference type="OrthoDB" id="5550659at2759"/>
<evidence type="ECO:0000313" key="1">
    <source>
        <dbReference type="EMBL" id="PIA17103.1"/>
    </source>
</evidence>
<evidence type="ECO:0000313" key="2">
    <source>
        <dbReference type="Proteomes" id="UP000242474"/>
    </source>
</evidence>
<gene>
    <name evidence="1" type="ORF">COEREDRAFT_80812</name>
</gene>
<organism evidence="1 2">
    <name type="scientific">Coemansia reversa (strain ATCC 12441 / NRRL 1564)</name>
    <dbReference type="NCBI Taxonomy" id="763665"/>
    <lineage>
        <taxon>Eukaryota</taxon>
        <taxon>Fungi</taxon>
        <taxon>Fungi incertae sedis</taxon>
        <taxon>Zoopagomycota</taxon>
        <taxon>Kickxellomycotina</taxon>
        <taxon>Kickxellomycetes</taxon>
        <taxon>Kickxellales</taxon>
        <taxon>Kickxellaceae</taxon>
        <taxon>Coemansia</taxon>
    </lineage>
</organism>
<keyword evidence="2" id="KW-1185">Reference proteome</keyword>
<accession>A0A2G5BDL8</accession>
<protein>
    <submittedName>
        <fullName evidence="1">Uncharacterized protein</fullName>
    </submittedName>
</protein>